<accession>D8LL37</accession>
<feature type="region of interest" description="Disordered" evidence="1">
    <location>
        <begin position="134"/>
        <end position="158"/>
    </location>
</feature>
<feature type="region of interest" description="Disordered" evidence="1">
    <location>
        <begin position="356"/>
        <end position="406"/>
    </location>
</feature>
<evidence type="ECO:0000313" key="2">
    <source>
        <dbReference type="EMBL" id="CBN79654.1"/>
    </source>
</evidence>
<organism evidence="2 3">
    <name type="scientific">Ectocarpus siliculosus</name>
    <name type="common">Brown alga</name>
    <name type="synonym">Conferva siliculosa</name>
    <dbReference type="NCBI Taxonomy" id="2880"/>
    <lineage>
        <taxon>Eukaryota</taxon>
        <taxon>Sar</taxon>
        <taxon>Stramenopiles</taxon>
        <taxon>Ochrophyta</taxon>
        <taxon>PX clade</taxon>
        <taxon>Phaeophyceae</taxon>
        <taxon>Ectocarpales</taxon>
        <taxon>Ectocarpaceae</taxon>
        <taxon>Ectocarpus</taxon>
    </lineage>
</organism>
<gene>
    <name evidence="2" type="ORF">Esi_0321_0012</name>
</gene>
<feature type="compositionally biased region" description="Low complexity" evidence="1">
    <location>
        <begin position="356"/>
        <end position="374"/>
    </location>
</feature>
<feature type="region of interest" description="Disordered" evidence="1">
    <location>
        <begin position="232"/>
        <end position="251"/>
    </location>
</feature>
<dbReference type="InParanoid" id="D8LL37"/>
<dbReference type="PANTHER" id="PTHR38130">
    <property type="entry name" value="EF-HAND DOMAIN-CONTAINING PROTEIN"/>
    <property type="match status" value="1"/>
</dbReference>
<dbReference type="PANTHER" id="PTHR38130:SF1">
    <property type="entry name" value="EF-HAND DOMAIN-CONTAINING PROTEIN"/>
    <property type="match status" value="1"/>
</dbReference>
<keyword evidence="3" id="KW-1185">Reference proteome</keyword>
<sequence length="406" mass="44137">MALVSTETQLRSMSAGPERFMTMNLMSSGPCTVSKKATSYGRTVRRLNTRDNHTTADVDGAQTFVRTSTLTNKPDSYGVADILGTGSMRLHKDTNKPDRQLYHDDIEGSNPRNKWLFRTTRCIDPLEPEYTLPSFTTAPPIAPKFTRDSHDVSDIEGTKSRPLYPLEQRHNTLVDDIEGAQSGWKPRHRRARHEAAPLDHCLNVSDITGGGFRTRRATNPLTPSYRVNGMDVADDPVKSRPRALPKAKDGPFYPLTTADIEGATPGWRPLPQVNPPLEARRHFRNTNFMGDIPGAQADTVKHSICTQRHVNPLNPVYDSLDGEPLANPQTPLYKEPACVEAEAQLDRSIAAEEAAAATAAAAPIATPPLAAATPRGSRQPAGGKAGAAERERDASGAVDPVGEKVG</sequence>
<dbReference type="eggNOG" id="ENOG502RZH6">
    <property type="taxonomic scope" value="Eukaryota"/>
</dbReference>
<reference evidence="2 3" key="1">
    <citation type="journal article" date="2010" name="Nature">
        <title>The Ectocarpus genome and the independent evolution of multicellularity in brown algae.</title>
        <authorList>
            <person name="Cock J.M."/>
            <person name="Sterck L."/>
            <person name="Rouze P."/>
            <person name="Scornet D."/>
            <person name="Allen A.E."/>
            <person name="Amoutzias G."/>
            <person name="Anthouard V."/>
            <person name="Artiguenave F."/>
            <person name="Aury J.M."/>
            <person name="Badger J.H."/>
            <person name="Beszteri B."/>
            <person name="Billiau K."/>
            <person name="Bonnet E."/>
            <person name="Bothwell J.H."/>
            <person name="Bowler C."/>
            <person name="Boyen C."/>
            <person name="Brownlee C."/>
            <person name="Carrano C.J."/>
            <person name="Charrier B."/>
            <person name="Cho G.Y."/>
            <person name="Coelho S.M."/>
            <person name="Collen J."/>
            <person name="Corre E."/>
            <person name="Da Silva C."/>
            <person name="Delage L."/>
            <person name="Delaroque N."/>
            <person name="Dittami S.M."/>
            <person name="Doulbeau S."/>
            <person name="Elias M."/>
            <person name="Farnham G."/>
            <person name="Gachon C.M."/>
            <person name="Gschloessl B."/>
            <person name="Heesch S."/>
            <person name="Jabbari K."/>
            <person name="Jubin C."/>
            <person name="Kawai H."/>
            <person name="Kimura K."/>
            <person name="Kloareg B."/>
            <person name="Kupper F.C."/>
            <person name="Lang D."/>
            <person name="Le Bail A."/>
            <person name="Leblanc C."/>
            <person name="Lerouge P."/>
            <person name="Lohr M."/>
            <person name="Lopez P.J."/>
            <person name="Martens C."/>
            <person name="Maumus F."/>
            <person name="Michel G."/>
            <person name="Miranda-Saavedra D."/>
            <person name="Morales J."/>
            <person name="Moreau H."/>
            <person name="Motomura T."/>
            <person name="Nagasato C."/>
            <person name="Napoli C.A."/>
            <person name="Nelson D.R."/>
            <person name="Nyvall-Collen P."/>
            <person name="Peters A.F."/>
            <person name="Pommier C."/>
            <person name="Potin P."/>
            <person name="Poulain J."/>
            <person name="Quesneville H."/>
            <person name="Read B."/>
            <person name="Rensing S.A."/>
            <person name="Ritter A."/>
            <person name="Rousvoal S."/>
            <person name="Samanta M."/>
            <person name="Samson G."/>
            <person name="Schroeder D.C."/>
            <person name="Segurens B."/>
            <person name="Strittmatter M."/>
            <person name="Tonon T."/>
            <person name="Tregear J.W."/>
            <person name="Valentin K."/>
            <person name="von Dassow P."/>
            <person name="Yamagishi T."/>
            <person name="Van de Peer Y."/>
            <person name="Wincker P."/>
        </authorList>
    </citation>
    <scope>NUCLEOTIDE SEQUENCE [LARGE SCALE GENOMIC DNA]</scope>
    <source>
        <strain evidence="3">Ec32 / CCAP1310/4</strain>
    </source>
</reference>
<proteinExistence type="predicted"/>
<dbReference type="OrthoDB" id="10248735at2759"/>
<dbReference type="AlphaFoldDB" id="D8LL37"/>
<dbReference type="Proteomes" id="UP000002630">
    <property type="component" value="Unassembled WGS sequence"/>
</dbReference>
<dbReference type="EMBL" id="FN649760">
    <property type="protein sequence ID" value="CBN79654.1"/>
    <property type="molecule type" value="Genomic_DNA"/>
</dbReference>
<feature type="compositionally biased region" description="Basic and acidic residues" evidence="1">
    <location>
        <begin position="145"/>
        <end position="158"/>
    </location>
</feature>
<evidence type="ECO:0000256" key="1">
    <source>
        <dbReference type="SAM" id="MobiDB-lite"/>
    </source>
</evidence>
<protein>
    <submittedName>
        <fullName evidence="2">Uncharacterized protein</fullName>
    </submittedName>
</protein>
<evidence type="ECO:0000313" key="3">
    <source>
        <dbReference type="Proteomes" id="UP000002630"/>
    </source>
</evidence>
<name>D8LL37_ECTSI</name>